<organism evidence="2 3">
    <name type="scientific">Desulfococcus multivorans DSM 2059</name>
    <dbReference type="NCBI Taxonomy" id="1121405"/>
    <lineage>
        <taxon>Bacteria</taxon>
        <taxon>Pseudomonadati</taxon>
        <taxon>Thermodesulfobacteriota</taxon>
        <taxon>Desulfobacteria</taxon>
        <taxon>Desulfobacterales</taxon>
        <taxon>Desulfococcaceae</taxon>
        <taxon>Desulfococcus</taxon>
    </lineage>
</organism>
<keyword evidence="1" id="KW-0472">Membrane</keyword>
<dbReference type="EMBL" id="ATHJ01000094">
    <property type="protein sequence ID" value="EPR39045.1"/>
    <property type="molecule type" value="Genomic_DNA"/>
</dbReference>
<dbReference type="Proteomes" id="UP000014977">
    <property type="component" value="Unassembled WGS sequence"/>
</dbReference>
<evidence type="ECO:0000256" key="1">
    <source>
        <dbReference type="SAM" id="Phobius"/>
    </source>
</evidence>
<dbReference type="RefSeq" id="WP_020877117.1">
    <property type="nucleotide sequence ID" value="NZ_ATHJ01000094.1"/>
</dbReference>
<name>S7TQV9_DESML</name>
<proteinExistence type="predicted"/>
<accession>S7TQV9</accession>
<feature type="transmembrane region" description="Helical" evidence="1">
    <location>
        <begin position="56"/>
        <end position="74"/>
    </location>
</feature>
<dbReference type="OrthoDB" id="5421573at2"/>
<protein>
    <submittedName>
        <fullName evidence="2">Uncharacterized protein</fullName>
    </submittedName>
</protein>
<keyword evidence="3" id="KW-1185">Reference proteome</keyword>
<evidence type="ECO:0000313" key="2">
    <source>
        <dbReference type="EMBL" id="EPR39045.1"/>
    </source>
</evidence>
<comment type="caution">
    <text evidence="2">The sequence shown here is derived from an EMBL/GenBank/DDBJ whole genome shotgun (WGS) entry which is preliminary data.</text>
</comment>
<keyword evidence="1" id="KW-1133">Transmembrane helix</keyword>
<keyword evidence="1" id="KW-0812">Transmembrane</keyword>
<evidence type="ECO:0000313" key="3">
    <source>
        <dbReference type="Proteomes" id="UP000014977"/>
    </source>
</evidence>
<reference evidence="2 3" key="1">
    <citation type="journal article" date="2013" name="Genome Announc.">
        <title>Draft genome sequences for three mercury-methylating, sulfate-reducing bacteria.</title>
        <authorList>
            <person name="Brown S.D."/>
            <person name="Hurt R.A.Jr."/>
            <person name="Gilmour C.C."/>
            <person name="Elias D.A."/>
        </authorList>
    </citation>
    <scope>NUCLEOTIDE SEQUENCE [LARGE SCALE GENOMIC DNA]</scope>
    <source>
        <strain evidence="2 3">DSM 2059</strain>
    </source>
</reference>
<dbReference type="eggNOG" id="ENOG5032T1D">
    <property type="taxonomic scope" value="Bacteria"/>
</dbReference>
<dbReference type="STRING" id="897.B2D07_05780"/>
<dbReference type="AlphaFoldDB" id="S7TQV9"/>
<sequence>MTLSGAGGTNGDIGMIFYNAKNPLGWILVATTLAMLLFGIVSSIQFRLRDMSSFELIMILGLWMGGIGLFLNSLKTENK</sequence>
<gene>
    <name evidence="2" type="ORF">dsmv_0455</name>
</gene>
<feature type="transmembrane region" description="Helical" evidence="1">
    <location>
        <begin position="24"/>
        <end position="44"/>
    </location>
</feature>